<evidence type="ECO:0000313" key="3">
    <source>
        <dbReference type="EMBL" id="NER15814.1"/>
    </source>
</evidence>
<dbReference type="InterPro" id="IPR006439">
    <property type="entry name" value="HAD-SF_hydro_IA"/>
</dbReference>
<evidence type="ECO:0000256" key="1">
    <source>
        <dbReference type="ARBA" id="ARBA00008106"/>
    </source>
</evidence>
<sequence>MKYTIAFDVYGTLINTSGVYDTLKNMVGEKAFLFMETWRNKQLEYSFRRALMDRYVDFSVCTKEALDYTCIDLEIDLSSNNKNELMNVYKVLPAFDDVISTLEELKNQGHRLFAFSNGSKNAVATLLENANISSHFEGIVSVESLKTFKPNPKVYAYFNEVTKSEKRASWLISGNTFDVIGAVSYGMNTAWVQRKENTVFDPWEYEPSVTIKSLAELPKKLTVEA</sequence>
<dbReference type="RefSeq" id="WP_164029081.1">
    <property type="nucleotide sequence ID" value="NZ_JAABOQ010000001.1"/>
</dbReference>
<dbReference type="InterPro" id="IPR006328">
    <property type="entry name" value="2-HAD"/>
</dbReference>
<dbReference type="NCBIfam" id="TIGR01493">
    <property type="entry name" value="HAD-SF-IA-v2"/>
    <property type="match status" value="1"/>
</dbReference>
<dbReference type="Gene3D" id="1.10.150.240">
    <property type="entry name" value="Putative phosphatase, domain 2"/>
    <property type="match status" value="1"/>
</dbReference>
<name>A0A6M0CIM4_9FLAO</name>
<keyword evidence="4" id="KW-1185">Reference proteome</keyword>
<dbReference type="PANTHER" id="PTHR43316:SF3">
    <property type="entry name" value="HALOACID DEHALOGENASE, TYPE II (AFU_ORTHOLOGUE AFUA_2G07750)-RELATED"/>
    <property type="match status" value="1"/>
</dbReference>
<dbReference type="EMBL" id="JAABOQ010000001">
    <property type="protein sequence ID" value="NER15814.1"/>
    <property type="molecule type" value="Genomic_DNA"/>
</dbReference>
<organism evidence="3 4">
    <name type="scientific">Spongiivirga citrea</name>
    <dbReference type="NCBI Taxonomy" id="1481457"/>
    <lineage>
        <taxon>Bacteria</taxon>
        <taxon>Pseudomonadati</taxon>
        <taxon>Bacteroidota</taxon>
        <taxon>Flavobacteriia</taxon>
        <taxon>Flavobacteriales</taxon>
        <taxon>Flavobacteriaceae</taxon>
        <taxon>Spongiivirga</taxon>
    </lineage>
</organism>
<reference evidence="3 4" key="1">
    <citation type="submission" date="2020-01" db="EMBL/GenBank/DDBJ databases">
        <title>Spongiivirga citrea KCTC 32990T.</title>
        <authorList>
            <person name="Wang G."/>
        </authorList>
    </citation>
    <scope>NUCLEOTIDE SEQUENCE [LARGE SCALE GENOMIC DNA]</scope>
    <source>
        <strain evidence="3 4">KCTC 32990</strain>
    </source>
</reference>
<dbReference type="Proteomes" id="UP000474296">
    <property type="component" value="Unassembled WGS sequence"/>
</dbReference>
<dbReference type="SFLD" id="SFLDS00003">
    <property type="entry name" value="Haloacid_Dehalogenase"/>
    <property type="match status" value="1"/>
</dbReference>
<comment type="caution">
    <text evidence="3">The sequence shown here is derived from an EMBL/GenBank/DDBJ whole genome shotgun (WGS) entry which is preliminary data.</text>
</comment>
<dbReference type="InterPro" id="IPR036412">
    <property type="entry name" value="HAD-like_sf"/>
</dbReference>
<dbReference type="AlphaFoldDB" id="A0A6M0CIM4"/>
<dbReference type="InterPro" id="IPR023198">
    <property type="entry name" value="PGP-like_dom2"/>
</dbReference>
<dbReference type="CDD" id="cd02588">
    <property type="entry name" value="HAD_L2-DEX"/>
    <property type="match status" value="1"/>
</dbReference>
<dbReference type="PANTHER" id="PTHR43316">
    <property type="entry name" value="HYDROLASE, HALOACID DELAHOGENASE-RELATED"/>
    <property type="match status" value="1"/>
</dbReference>
<dbReference type="SFLD" id="SFLDG01129">
    <property type="entry name" value="C1.5:_HAD__Beta-PGM__Phosphata"/>
    <property type="match status" value="1"/>
</dbReference>
<keyword evidence="2" id="KW-0378">Hydrolase</keyword>
<dbReference type="GO" id="GO:0019120">
    <property type="term" value="F:hydrolase activity, acting on acid halide bonds, in C-halide compounds"/>
    <property type="evidence" value="ECO:0007669"/>
    <property type="project" value="InterPro"/>
</dbReference>
<evidence type="ECO:0000313" key="4">
    <source>
        <dbReference type="Proteomes" id="UP000474296"/>
    </source>
</evidence>
<dbReference type="PRINTS" id="PR00413">
    <property type="entry name" value="HADHALOGNASE"/>
</dbReference>
<evidence type="ECO:0000256" key="2">
    <source>
        <dbReference type="ARBA" id="ARBA00022801"/>
    </source>
</evidence>
<dbReference type="SUPFAM" id="SSF56784">
    <property type="entry name" value="HAD-like"/>
    <property type="match status" value="1"/>
</dbReference>
<dbReference type="InterPro" id="IPR023214">
    <property type="entry name" value="HAD_sf"/>
</dbReference>
<dbReference type="InterPro" id="IPR041492">
    <property type="entry name" value="HAD_2"/>
</dbReference>
<dbReference type="InterPro" id="IPR051540">
    <property type="entry name" value="S-2-haloacid_dehalogenase"/>
</dbReference>
<gene>
    <name evidence="3" type="ORF">GWK10_01255</name>
</gene>
<comment type="similarity">
    <text evidence="1">Belongs to the HAD-like hydrolase superfamily. S-2-haloalkanoic acid dehalogenase family.</text>
</comment>
<protein>
    <submittedName>
        <fullName evidence="3">Haloacid dehalogenase type II</fullName>
    </submittedName>
</protein>
<accession>A0A6M0CIM4</accession>
<dbReference type="Pfam" id="PF13419">
    <property type="entry name" value="HAD_2"/>
    <property type="match status" value="1"/>
</dbReference>
<dbReference type="Gene3D" id="3.40.50.1000">
    <property type="entry name" value="HAD superfamily/HAD-like"/>
    <property type="match status" value="1"/>
</dbReference>
<dbReference type="NCBIfam" id="TIGR01428">
    <property type="entry name" value="HAD_type_II"/>
    <property type="match status" value="1"/>
</dbReference>
<proteinExistence type="inferred from homology"/>